<evidence type="ECO:0000313" key="3">
    <source>
        <dbReference type="Proteomes" id="UP000006201"/>
    </source>
</evidence>
<organism evidence="2 3">
    <name type="scientific">Pseudoalteromonas tunicata D2</name>
    <dbReference type="NCBI Taxonomy" id="87626"/>
    <lineage>
        <taxon>Bacteria</taxon>
        <taxon>Pseudomonadati</taxon>
        <taxon>Pseudomonadota</taxon>
        <taxon>Gammaproteobacteria</taxon>
        <taxon>Alteromonadales</taxon>
        <taxon>Pseudoalteromonadaceae</taxon>
        <taxon>Pseudoalteromonas</taxon>
    </lineage>
</organism>
<sequence length="836" mass="95797">MSDDVLLKYQTLIDELREKLGSANFDKFFQTKTKALSKPDQFLLKMEMNRLSQPVQRFIDLRGQVTGDVKPYEHQGKQHFMDNIAIEVFEKAIKQHGGYTLAVYEAVMNTDNNHKVMQRKAKETGQAAPILTQVEEKKVPLTHLVEFASYETRSEERMNYSIRVKIALSSKNIIEANTSDISVSGCKVKLPNRYEVTQGQMLRLRLVGLEQDFELGLKDGVQYEVVAVDSSNSDFNYIRLKRTYDENNSAFDDFLRSFIHGNKRRYKVNIDNTLEAVIVKGYEQYYLPRVSSLFLFLSENNQQLQPTLSLTNENNINSLRYFIDENKHPVLSSILNSARIQALTSQTSHVKTTTLYSFNHIAGGKLFFYTATDLELSQTPALKELFLGFGSHKPSWRTFVVQMVPCLDADAFIPLSLPETAGTDIAKFNKPPSPRVQGMLQDIKYLVLLTDITTASATAEYQKNSFKKEQVNALKQFGHAKQKAYAPLDAVALEYINLRAETRYLYKTTIEFEQEESVKVVAHTLDFSENGLQIELAEPTRYEKGDLLLVAFPDLQKITKKHQLSKLPYEIMAISKTKTIVNLRSYQPTPDTPHQGSIFFTQLIANNKDKLQASEESPKVPGLSAALRNIVTKNVCQFPFYLHKKASNIQVGAIAKGLYPTHFHFLLQHFNLLTEHFSLAQFMPENVINDIFLPRLKTLKRQDPPLQIDLYIRFNPLIKSLDKALMCDYVPTEYTSLSKKSFITASAQQDLFFGFRIFLSRTGRPDTEYLAKELSYISQYAQHKARVLEEELWSVVCVGEMIEITDELTQRYNIEAKLLHNMALRKKNWLQKLTLS</sequence>
<dbReference type="eggNOG" id="ENOG502Z80T">
    <property type="taxonomic scope" value="Bacteria"/>
</dbReference>
<dbReference type="OrthoDB" id="6208912at2"/>
<dbReference type="GO" id="GO:0035438">
    <property type="term" value="F:cyclic-di-GMP binding"/>
    <property type="evidence" value="ECO:0007669"/>
    <property type="project" value="InterPro"/>
</dbReference>
<proteinExistence type="predicted"/>
<feature type="domain" description="PilZ" evidence="1">
    <location>
        <begin position="152"/>
        <end position="233"/>
    </location>
</feature>
<dbReference type="HOGENOM" id="CLU_017305_0_0_6"/>
<accession>A4C6W8</accession>
<reference evidence="2 3" key="1">
    <citation type="submission" date="2006-02" db="EMBL/GenBank/DDBJ databases">
        <authorList>
            <person name="Moran M.A."/>
            <person name="Kjelleberg S."/>
            <person name="Egan S."/>
            <person name="Saunders N."/>
            <person name="Thomas T."/>
            <person name="Ferriera S."/>
            <person name="Johnson J."/>
            <person name="Kravitz S."/>
            <person name="Halpern A."/>
            <person name="Remington K."/>
            <person name="Beeson K."/>
            <person name="Tran B."/>
            <person name="Rogers Y.-H."/>
            <person name="Friedman R."/>
            <person name="Venter J.C."/>
        </authorList>
    </citation>
    <scope>NUCLEOTIDE SEQUENCE [LARGE SCALE GENOMIC DNA]</scope>
    <source>
        <strain evidence="2 3">D2</strain>
    </source>
</reference>
<dbReference type="RefSeq" id="WP_009837596.1">
    <property type="nucleotide sequence ID" value="NZ_AAOH01000002.1"/>
</dbReference>
<dbReference type="Pfam" id="PF07238">
    <property type="entry name" value="PilZ"/>
    <property type="match status" value="2"/>
</dbReference>
<comment type="caution">
    <text evidence="2">The sequence shown here is derived from an EMBL/GenBank/DDBJ whole genome shotgun (WGS) entry which is preliminary data.</text>
</comment>
<dbReference type="SUPFAM" id="SSF141371">
    <property type="entry name" value="PilZ domain-like"/>
    <property type="match status" value="1"/>
</dbReference>
<dbReference type="STRING" id="87626.PTD2_12919"/>
<evidence type="ECO:0000313" key="2">
    <source>
        <dbReference type="EMBL" id="EAR29722.1"/>
    </source>
</evidence>
<protein>
    <recommendedName>
        <fullName evidence="1">PilZ domain-containing protein</fullName>
    </recommendedName>
</protein>
<evidence type="ECO:0000259" key="1">
    <source>
        <dbReference type="Pfam" id="PF07238"/>
    </source>
</evidence>
<dbReference type="InterPro" id="IPR009875">
    <property type="entry name" value="PilZ_domain"/>
</dbReference>
<name>A4C6W8_9GAMM</name>
<gene>
    <name evidence="2" type="ORF">PTD2_12919</name>
</gene>
<keyword evidence="3" id="KW-1185">Reference proteome</keyword>
<dbReference type="EMBL" id="AAOH01000002">
    <property type="protein sequence ID" value="EAR29722.1"/>
    <property type="molecule type" value="Genomic_DNA"/>
</dbReference>
<dbReference type="Gene3D" id="2.40.10.220">
    <property type="entry name" value="predicted glycosyltransferase like domains"/>
    <property type="match status" value="1"/>
</dbReference>
<dbReference type="AlphaFoldDB" id="A4C6W8"/>
<feature type="domain" description="PilZ" evidence="1">
    <location>
        <begin position="498"/>
        <end position="577"/>
    </location>
</feature>
<dbReference type="Proteomes" id="UP000006201">
    <property type="component" value="Unassembled WGS sequence"/>
</dbReference>